<feature type="region of interest" description="Disordered" evidence="1">
    <location>
        <begin position="136"/>
        <end position="172"/>
    </location>
</feature>
<proteinExistence type="predicted"/>
<evidence type="ECO:0000313" key="3">
    <source>
        <dbReference type="Proteomes" id="UP000287651"/>
    </source>
</evidence>
<evidence type="ECO:0000256" key="1">
    <source>
        <dbReference type="SAM" id="MobiDB-lite"/>
    </source>
</evidence>
<reference evidence="2 3" key="1">
    <citation type="journal article" date="2014" name="Agronomy (Basel)">
        <title>A Draft Genome Sequence for Ensete ventricosum, the Drought-Tolerant Tree Against Hunger.</title>
        <authorList>
            <person name="Harrison J."/>
            <person name="Moore K.A."/>
            <person name="Paszkiewicz K."/>
            <person name="Jones T."/>
            <person name="Grant M."/>
            <person name="Ambacheew D."/>
            <person name="Muzemil S."/>
            <person name="Studholme D.J."/>
        </authorList>
    </citation>
    <scope>NUCLEOTIDE SEQUENCE [LARGE SCALE GENOMIC DNA]</scope>
</reference>
<sequence>MYVSGCSCSNVHLEMLLFGGSRGVLHEGLVGVGAPDVAPPTIKSMPRLRWFEVDPINEEWRATSLHQADRTDSDRPHLPTMPGLTIEVRLRVRSALRLVCIKPPSKGRKRRLSLSFSDYISDHIGRGTDLIVREATSSAPIPTRPSCKTPREPLNKSILRHTSEQEHPEMHI</sequence>
<feature type="compositionally biased region" description="Basic and acidic residues" evidence="1">
    <location>
        <begin position="161"/>
        <end position="172"/>
    </location>
</feature>
<name>A0A427A8R9_ENSVE</name>
<dbReference type="EMBL" id="AMZH03003351">
    <property type="protein sequence ID" value="RRT72610.1"/>
    <property type="molecule type" value="Genomic_DNA"/>
</dbReference>
<organism evidence="2 3">
    <name type="scientific">Ensete ventricosum</name>
    <name type="common">Abyssinian banana</name>
    <name type="synonym">Musa ensete</name>
    <dbReference type="NCBI Taxonomy" id="4639"/>
    <lineage>
        <taxon>Eukaryota</taxon>
        <taxon>Viridiplantae</taxon>
        <taxon>Streptophyta</taxon>
        <taxon>Embryophyta</taxon>
        <taxon>Tracheophyta</taxon>
        <taxon>Spermatophyta</taxon>
        <taxon>Magnoliopsida</taxon>
        <taxon>Liliopsida</taxon>
        <taxon>Zingiberales</taxon>
        <taxon>Musaceae</taxon>
        <taxon>Ensete</taxon>
    </lineage>
</organism>
<evidence type="ECO:0000313" key="2">
    <source>
        <dbReference type="EMBL" id="RRT72610.1"/>
    </source>
</evidence>
<dbReference type="Proteomes" id="UP000287651">
    <property type="component" value="Unassembled WGS sequence"/>
</dbReference>
<dbReference type="AlphaFoldDB" id="A0A427A8R9"/>
<comment type="caution">
    <text evidence="2">The sequence shown here is derived from an EMBL/GenBank/DDBJ whole genome shotgun (WGS) entry which is preliminary data.</text>
</comment>
<protein>
    <submittedName>
        <fullName evidence="2">Uncharacterized protein</fullName>
    </submittedName>
</protein>
<gene>
    <name evidence="2" type="ORF">B296_00033405</name>
</gene>
<accession>A0A427A8R9</accession>